<feature type="transmembrane region" description="Helical" evidence="8">
    <location>
        <begin position="82"/>
        <end position="100"/>
    </location>
</feature>
<keyword evidence="10" id="KW-1185">Reference proteome</keyword>
<gene>
    <name evidence="9" type="ORF">GSM42_10430</name>
</gene>
<evidence type="ECO:0000256" key="5">
    <source>
        <dbReference type="ARBA" id="ARBA00022692"/>
    </source>
</evidence>
<dbReference type="Pfam" id="PF07690">
    <property type="entry name" value="MFS_1"/>
    <property type="match status" value="1"/>
</dbReference>
<evidence type="ECO:0000313" key="10">
    <source>
        <dbReference type="Proteomes" id="UP000430692"/>
    </source>
</evidence>
<feature type="transmembrane region" description="Helical" evidence="8">
    <location>
        <begin position="106"/>
        <end position="131"/>
    </location>
</feature>
<feature type="transmembrane region" description="Helical" evidence="8">
    <location>
        <begin position="247"/>
        <end position="264"/>
    </location>
</feature>
<organism evidence="9 10">
    <name type="scientific">Shimazuella alba</name>
    <dbReference type="NCBI Taxonomy" id="2690964"/>
    <lineage>
        <taxon>Bacteria</taxon>
        <taxon>Bacillati</taxon>
        <taxon>Bacillota</taxon>
        <taxon>Bacilli</taxon>
        <taxon>Bacillales</taxon>
        <taxon>Thermoactinomycetaceae</taxon>
        <taxon>Shimazuella</taxon>
    </lineage>
</organism>
<dbReference type="InterPro" id="IPR036259">
    <property type="entry name" value="MFS_trans_sf"/>
</dbReference>
<dbReference type="PANTHER" id="PTHR23522:SF10">
    <property type="entry name" value="3-PHENYLPROPIONIC ACID TRANSPORTER-RELATED"/>
    <property type="match status" value="1"/>
</dbReference>
<evidence type="ECO:0000256" key="2">
    <source>
        <dbReference type="ARBA" id="ARBA00022448"/>
    </source>
</evidence>
<dbReference type="PANTHER" id="PTHR23522">
    <property type="entry name" value="BLL5896 PROTEIN"/>
    <property type="match status" value="1"/>
</dbReference>
<keyword evidence="4" id="KW-0997">Cell inner membrane</keyword>
<feature type="transmembrane region" description="Helical" evidence="8">
    <location>
        <begin position="143"/>
        <end position="161"/>
    </location>
</feature>
<dbReference type="Proteomes" id="UP000430692">
    <property type="component" value="Unassembled WGS sequence"/>
</dbReference>
<evidence type="ECO:0000256" key="8">
    <source>
        <dbReference type="SAM" id="Phobius"/>
    </source>
</evidence>
<feature type="transmembrane region" description="Helical" evidence="8">
    <location>
        <begin position="416"/>
        <end position="433"/>
    </location>
</feature>
<comment type="subcellular location">
    <subcellularLocation>
        <location evidence="1">Cell inner membrane</location>
        <topology evidence="1">Multi-pass membrane protein</topology>
    </subcellularLocation>
</comment>
<dbReference type="InterPro" id="IPR011701">
    <property type="entry name" value="MFS"/>
</dbReference>
<name>A0A6I4VSX5_9BACL</name>
<keyword evidence="2" id="KW-0813">Transport</keyword>
<evidence type="ECO:0000256" key="3">
    <source>
        <dbReference type="ARBA" id="ARBA00022475"/>
    </source>
</evidence>
<evidence type="ECO:0000256" key="6">
    <source>
        <dbReference type="ARBA" id="ARBA00022989"/>
    </source>
</evidence>
<keyword evidence="5 8" id="KW-0812">Transmembrane</keyword>
<accession>A0A6I4VSX5</accession>
<feature type="transmembrane region" description="Helical" evidence="8">
    <location>
        <begin position="213"/>
        <end position="235"/>
    </location>
</feature>
<dbReference type="Gene3D" id="1.20.1250.20">
    <property type="entry name" value="MFS general substrate transporter like domains"/>
    <property type="match status" value="2"/>
</dbReference>
<dbReference type="EMBL" id="WUUL01000006">
    <property type="protein sequence ID" value="MXQ54123.1"/>
    <property type="molecule type" value="Genomic_DNA"/>
</dbReference>
<reference evidence="9 10" key="1">
    <citation type="submission" date="2019-12" db="EMBL/GenBank/DDBJ databases">
        <title>Whole-genome analyses of novel actinobacteria.</title>
        <authorList>
            <person name="Sahin N."/>
            <person name="Saygin H."/>
        </authorList>
    </citation>
    <scope>NUCLEOTIDE SEQUENCE [LARGE SCALE GENOMIC DNA]</scope>
    <source>
        <strain evidence="9 10">KC615</strain>
    </source>
</reference>
<feature type="transmembrane region" description="Helical" evidence="8">
    <location>
        <begin position="52"/>
        <end position="70"/>
    </location>
</feature>
<evidence type="ECO:0000256" key="4">
    <source>
        <dbReference type="ARBA" id="ARBA00022519"/>
    </source>
</evidence>
<keyword evidence="6 8" id="KW-1133">Transmembrane helix</keyword>
<dbReference type="AlphaFoldDB" id="A0A6I4VSX5"/>
<evidence type="ECO:0000313" key="9">
    <source>
        <dbReference type="EMBL" id="MXQ54123.1"/>
    </source>
</evidence>
<sequence>MTHFAPHRWILGPMQEGKAIGRFGFLTYFGHGVYDSMLVLFLLEQGWSKAEIALLIPISALTGIVIGPAWSMLADAVNKHKLILTISMIGTATCILVQSFSPPHALFWTATVLMYIFAASVSPITTGLTASYSARTGGNYGKLKSYGPIGYGIGALLIGVVSQFTGLIIICYTFALILIGCVFVLRWFPTEAKRDDPVWTKLTVHTLFNRKTIGFWITVLLVTGPLQSFLSIFGLLYTSAGGNAADIGYATMFGYFIEWITLRYRQQLFKKFNQNMITCSVVLVLGVSWFAIYLFQSTVTFWFAFAGHGVGIALLISTFDLQMSKIGGEKLTSSSIGVLYSMISVAMFACTALSSFAIKLTGDDYITALLFGIITIGGLFAMVRMYVKTKTNTSEKSPTLEPELPMQTKRTVNKPALLVGAVVMVGLLVIVKTKNTLR</sequence>
<feature type="transmembrane region" description="Helical" evidence="8">
    <location>
        <begin position="276"/>
        <end position="295"/>
    </location>
</feature>
<dbReference type="GO" id="GO:0022857">
    <property type="term" value="F:transmembrane transporter activity"/>
    <property type="evidence" value="ECO:0007669"/>
    <property type="project" value="InterPro"/>
</dbReference>
<proteinExistence type="predicted"/>
<feature type="transmembrane region" description="Helical" evidence="8">
    <location>
        <begin position="365"/>
        <end position="387"/>
    </location>
</feature>
<dbReference type="GO" id="GO:0005886">
    <property type="term" value="C:plasma membrane"/>
    <property type="evidence" value="ECO:0007669"/>
    <property type="project" value="UniProtKB-SubCell"/>
</dbReference>
<feature type="transmembrane region" description="Helical" evidence="8">
    <location>
        <begin position="339"/>
        <end position="359"/>
    </location>
</feature>
<evidence type="ECO:0000256" key="7">
    <source>
        <dbReference type="ARBA" id="ARBA00023136"/>
    </source>
</evidence>
<feature type="transmembrane region" description="Helical" evidence="8">
    <location>
        <begin position="20"/>
        <end position="40"/>
    </location>
</feature>
<feature type="transmembrane region" description="Helical" evidence="8">
    <location>
        <begin position="301"/>
        <end position="319"/>
    </location>
</feature>
<dbReference type="RefSeq" id="WP_160801482.1">
    <property type="nucleotide sequence ID" value="NZ_WUUL01000006.1"/>
</dbReference>
<evidence type="ECO:0000256" key="1">
    <source>
        <dbReference type="ARBA" id="ARBA00004429"/>
    </source>
</evidence>
<dbReference type="SUPFAM" id="SSF103473">
    <property type="entry name" value="MFS general substrate transporter"/>
    <property type="match status" value="1"/>
</dbReference>
<keyword evidence="3" id="KW-1003">Cell membrane</keyword>
<feature type="transmembrane region" description="Helical" evidence="8">
    <location>
        <begin position="167"/>
        <end position="188"/>
    </location>
</feature>
<protein>
    <submittedName>
        <fullName evidence="9">MFS transporter</fullName>
    </submittedName>
</protein>
<keyword evidence="7 8" id="KW-0472">Membrane</keyword>
<comment type="caution">
    <text evidence="9">The sequence shown here is derived from an EMBL/GenBank/DDBJ whole genome shotgun (WGS) entry which is preliminary data.</text>
</comment>